<comment type="caution">
    <text evidence="1">The sequence shown here is derived from an EMBL/GenBank/DDBJ whole genome shotgun (WGS) entry which is preliminary data.</text>
</comment>
<protein>
    <submittedName>
        <fullName evidence="1">Uncharacterized protein</fullName>
    </submittedName>
</protein>
<evidence type="ECO:0000313" key="2">
    <source>
        <dbReference type="Proteomes" id="UP001180724"/>
    </source>
</evidence>
<evidence type="ECO:0000313" key="1">
    <source>
        <dbReference type="EMBL" id="MDT0611987.1"/>
    </source>
</evidence>
<dbReference type="RefSeq" id="WP_311573482.1">
    <property type="nucleotide sequence ID" value="NZ_JAVRFH010000015.1"/>
</dbReference>
<reference evidence="1" key="1">
    <citation type="submission" date="2024-05" db="EMBL/GenBank/DDBJ databases">
        <title>30 novel species of actinomycetes from the DSMZ collection.</title>
        <authorList>
            <person name="Nouioui I."/>
        </authorList>
    </citation>
    <scope>NUCLEOTIDE SEQUENCE</scope>
    <source>
        <strain evidence="1">DSM 40712</strain>
    </source>
</reference>
<sequence length="79" mass="8767">MGLYVDENGEELSDWEEGQLETLTELVNTLGDHWSAGTLTLGAAVKIYAQTACLSEDESAEFLTGIWANHMLESLRYNN</sequence>
<organism evidence="1 2">
    <name type="scientific">Streptomyces lancefieldiae</name>
    <dbReference type="NCBI Taxonomy" id="3075520"/>
    <lineage>
        <taxon>Bacteria</taxon>
        <taxon>Bacillati</taxon>
        <taxon>Actinomycetota</taxon>
        <taxon>Actinomycetes</taxon>
        <taxon>Kitasatosporales</taxon>
        <taxon>Streptomycetaceae</taxon>
        <taxon>Streptomyces</taxon>
    </lineage>
</organism>
<accession>A0ABU3AQY7</accession>
<dbReference type="EMBL" id="JAVRFH010000015">
    <property type="protein sequence ID" value="MDT0611987.1"/>
    <property type="molecule type" value="Genomic_DNA"/>
</dbReference>
<name>A0ABU3AQY7_9ACTN</name>
<gene>
    <name evidence="1" type="ORF">RM812_17365</name>
</gene>
<dbReference type="Proteomes" id="UP001180724">
    <property type="component" value="Unassembled WGS sequence"/>
</dbReference>
<proteinExistence type="predicted"/>
<keyword evidence="2" id="KW-1185">Reference proteome</keyword>